<evidence type="ECO:0000256" key="1">
    <source>
        <dbReference type="SAM" id="Phobius"/>
    </source>
</evidence>
<gene>
    <name evidence="2" type="ORF">R3P38DRAFT_3225575</name>
</gene>
<protein>
    <submittedName>
        <fullName evidence="2">Uncharacterized protein</fullName>
    </submittedName>
</protein>
<keyword evidence="1" id="KW-1133">Transmembrane helix</keyword>
<evidence type="ECO:0000313" key="3">
    <source>
        <dbReference type="Proteomes" id="UP001362999"/>
    </source>
</evidence>
<feature type="transmembrane region" description="Helical" evidence="1">
    <location>
        <begin position="140"/>
        <end position="161"/>
    </location>
</feature>
<keyword evidence="1" id="KW-0472">Membrane</keyword>
<accession>A0AAV9ZUH9</accession>
<organism evidence="2 3">
    <name type="scientific">Favolaschia claudopus</name>
    <dbReference type="NCBI Taxonomy" id="2862362"/>
    <lineage>
        <taxon>Eukaryota</taxon>
        <taxon>Fungi</taxon>
        <taxon>Dikarya</taxon>
        <taxon>Basidiomycota</taxon>
        <taxon>Agaricomycotina</taxon>
        <taxon>Agaricomycetes</taxon>
        <taxon>Agaricomycetidae</taxon>
        <taxon>Agaricales</taxon>
        <taxon>Marasmiineae</taxon>
        <taxon>Mycenaceae</taxon>
        <taxon>Favolaschia</taxon>
    </lineage>
</organism>
<name>A0AAV9ZUH9_9AGAR</name>
<dbReference type="EMBL" id="JAWWNJ010000109">
    <property type="protein sequence ID" value="KAK6992513.1"/>
    <property type="molecule type" value="Genomic_DNA"/>
</dbReference>
<proteinExistence type="predicted"/>
<keyword evidence="1" id="KW-0812">Transmembrane</keyword>
<keyword evidence="3" id="KW-1185">Reference proteome</keyword>
<reference evidence="2 3" key="1">
    <citation type="journal article" date="2024" name="J Genomics">
        <title>Draft genome sequencing and assembly of Favolaschia claudopus CIRM-BRFM 2984 isolated from oak limbs.</title>
        <authorList>
            <person name="Navarro D."/>
            <person name="Drula E."/>
            <person name="Chaduli D."/>
            <person name="Cazenave R."/>
            <person name="Ahrendt S."/>
            <person name="Wang J."/>
            <person name="Lipzen A."/>
            <person name="Daum C."/>
            <person name="Barry K."/>
            <person name="Grigoriev I.V."/>
            <person name="Favel A."/>
            <person name="Rosso M.N."/>
            <person name="Martin F."/>
        </authorList>
    </citation>
    <scope>NUCLEOTIDE SEQUENCE [LARGE SCALE GENOMIC DNA]</scope>
    <source>
        <strain evidence="2 3">CIRM-BRFM 2984</strain>
    </source>
</reference>
<evidence type="ECO:0000313" key="2">
    <source>
        <dbReference type="EMBL" id="KAK6992513.1"/>
    </source>
</evidence>
<dbReference type="AlphaFoldDB" id="A0AAV9ZUH9"/>
<comment type="caution">
    <text evidence="2">The sequence shown here is derived from an EMBL/GenBank/DDBJ whole genome shotgun (WGS) entry which is preliminary data.</text>
</comment>
<dbReference type="Proteomes" id="UP001362999">
    <property type="component" value="Unassembled WGS sequence"/>
</dbReference>
<sequence length="231" mass="24744">MLTSKRSSSAARKCGKPKPLTTIVLVPPILTSQRRSSFPPLTAAAKVQLYAAVEGVHVARMAEARARGCLAGRLREESYNEVVAEATNLFYKDSEQATGDSRRGDFIAVSAGVSFGGGQKSGPGALLNNKRNCTICSQMVLSWAIMGIVGFATGISLYLIFFPPSILHAKAFSRPTHRNYSNTIRRHLTPSTPISATGVTAFSACTFNFGPHTITVPHVNAANLVWGLVLH</sequence>